<feature type="transmembrane region" description="Helical" evidence="9">
    <location>
        <begin position="243"/>
        <end position="264"/>
    </location>
</feature>
<dbReference type="InterPro" id="IPR020846">
    <property type="entry name" value="MFS_dom"/>
</dbReference>
<dbReference type="PROSITE" id="PS00216">
    <property type="entry name" value="SUGAR_TRANSPORT_1"/>
    <property type="match status" value="1"/>
</dbReference>
<dbReference type="OrthoDB" id="6612291at2759"/>
<proteinExistence type="inferred from homology"/>
<organism evidence="11 12">
    <name type="scientific">Drosophila hydei</name>
    <name type="common">Fruit fly</name>
    <dbReference type="NCBI Taxonomy" id="7224"/>
    <lineage>
        <taxon>Eukaryota</taxon>
        <taxon>Metazoa</taxon>
        <taxon>Ecdysozoa</taxon>
        <taxon>Arthropoda</taxon>
        <taxon>Hexapoda</taxon>
        <taxon>Insecta</taxon>
        <taxon>Pterygota</taxon>
        <taxon>Neoptera</taxon>
        <taxon>Endopterygota</taxon>
        <taxon>Diptera</taxon>
        <taxon>Brachycera</taxon>
        <taxon>Muscomorpha</taxon>
        <taxon>Ephydroidea</taxon>
        <taxon>Drosophilidae</taxon>
        <taxon>Drosophila</taxon>
    </lineage>
</organism>
<evidence type="ECO:0000259" key="10">
    <source>
        <dbReference type="PROSITE" id="PS50850"/>
    </source>
</evidence>
<dbReference type="InterPro" id="IPR005828">
    <property type="entry name" value="MFS_sugar_transport-like"/>
</dbReference>
<evidence type="ECO:0000256" key="3">
    <source>
        <dbReference type="ARBA" id="ARBA00022692"/>
    </source>
</evidence>
<protein>
    <submittedName>
        <fullName evidence="12">Facilitated trehalose transporter Tret1-like</fullName>
    </submittedName>
</protein>
<comment type="subcellular location">
    <subcellularLocation>
        <location evidence="1">Cell membrane</location>
        <topology evidence="1">Multi-pass membrane protein</topology>
    </subcellularLocation>
</comment>
<dbReference type="PROSITE" id="PS00217">
    <property type="entry name" value="SUGAR_TRANSPORT_2"/>
    <property type="match status" value="1"/>
</dbReference>
<keyword evidence="4 9" id="KW-1133">Transmembrane helix</keyword>
<feature type="transmembrane region" description="Helical" evidence="9">
    <location>
        <begin position="341"/>
        <end position="361"/>
    </location>
</feature>
<comment type="similarity">
    <text evidence="7">Belongs to the major facilitator superfamily. Sugar transporter (TC 2.A.1.1) family. Trehalose transporter subfamily.</text>
</comment>
<dbReference type="InterPro" id="IPR036259">
    <property type="entry name" value="MFS_trans_sf"/>
</dbReference>
<dbReference type="SUPFAM" id="SSF103473">
    <property type="entry name" value="MFS general substrate transporter"/>
    <property type="match status" value="1"/>
</dbReference>
<feature type="transmembrane region" description="Helical" evidence="9">
    <location>
        <begin position="373"/>
        <end position="397"/>
    </location>
</feature>
<name>A0A6J1LIL8_DROHY</name>
<dbReference type="Proteomes" id="UP000504633">
    <property type="component" value="Unplaced"/>
</dbReference>
<keyword evidence="2" id="KW-1003">Cell membrane</keyword>
<dbReference type="Gene3D" id="1.20.1250.20">
    <property type="entry name" value="MFS general substrate transporter like domains"/>
    <property type="match status" value="1"/>
</dbReference>
<dbReference type="Pfam" id="PF00083">
    <property type="entry name" value="Sugar_tr"/>
    <property type="match status" value="1"/>
</dbReference>
<dbReference type="InterPro" id="IPR050549">
    <property type="entry name" value="MFS_Trehalose_Transporter"/>
</dbReference>
<feature type="domain" description="Major facilitator superfamily (MFS) profile" evidence="10">
    <location>
        <begin position="9"/>
        <end position="428"/>
    </location>
</feature>
<keyword evidence="8" id="KW-0813">Transport</keyword>
<dbReference type="GeneID" id="111595082"/>
<evidence type="ECO:0000256" key="6">
    <source>
        <dbReference type="ARBA" id="ARBA00023180"/>
    </source>
</evidence>
<evidence type="ECO:0000313" key="11">
    <source>
        <dbReference type="Proteomes" id="UP000504633"/>
    </source>
</evidence>
<evidence type="ECO:0000256" key="2">
    <source>
        <dbReference type="ARBA" id="ARBA00022475"/>
    </source>
</evidence>
<dbReference type="InterPro" id="IPR003663">
    <property type="entry name" value="Sugar/inositol_transpt"/>
</dbReference>
<reference evidence="12" key="1">
    <citation type="submission" date="2025-08" db="UniProtKB">
        <authorList>
            <consortium name="RefSeq"/>
        </authorList>
    </citation>
    <scope>IDENTIFICATION</scope>
    <source>
        <strain evidence="12">15085-1641.00</strain>
        <tissue evidence="12">Whole body</tissue>
    </source>
</reference>
<feature type="transmembrane region" description="Helical" evidence="9">
    <location>
        <begin position="403"/>
        <end position="424"/>
    </location>
</feature>
<evidence type="ECO:0000256" key="7">
    <source>
        <dbReference type="ARBA" id="ARBA00024348"/>
    </source>
</evidence>
<feature type="transmembrane region" description="Helical" evidence="9">
    <location>
        <begin position="307"/>
        <end position="329"/>
    </location>
</feature>
<keyword evidence="3 9" id="KW-0812">Transmembrane</keyword>
<evidence type="ECO:0000256" key="5">
    <source>
        <dbReference type="ARBA" id="ARBA00023136"/>
    </source>
</evidence>
<evidence type="ECO:0000256" key="1">
    <source>
        <dbReference type="ARBA" id="ARBA00004651"/>
    </source>
</evidence>
<dbReference type="CDD" id="cd17358">
    <property type="entry name" value="MFS_GLUT6_8_Class3_like"/>
    <property type="match status" value="1"/>
</dbReference>
<dbReference type="PROSITE" id="PS50850">
    <property type="entry name" value="MFS"/>
    <property type="match status" value="1"/>
</dbReference>
<feature type="transmembrane region" description="Helical" evidence="9">
    <location>
        <begin position="49"/>
        <end position="71"/>
    </location>
</feature>
<dbReference type="PANTHER" id="PTHR48021:SF1">
    <property type="entry name" value="GH07001P-RELATED"/>
    <property type="match status" value="1"/>
</dbReference>
<dbReference type="NCBIfam" id="TIGR00879">
    <property type="entry name" value="SP"/>
    <property type="match status" value="1"/>
</dbReference>
<feature type="transmembrane region" description="Helical" evidence="9">
    <location>
        <begin position="78"/>
        <end position="98"/>
    </location>
</feature>
<dbReference type="GO" id="GO:0005886">
    <property type="term" value="C:plasma membrane"/>
    <property type="evidence" value="ECO:0007669"/>
    <property type="project" value="UniProtKB-SubCell"/>
</dbReference>
<dbReference type="InterPro" id="IPR044775">
    <property type="entry name" value="MFS_ERD6/Tret1-like"/>
</dbReference>
<sequence>MTVIRQYLAGLAAAFGAFCLGASIGWSGPMELPIKSGEAYKFAVSESSWGWISSMLTFGAACMCIPVGILIARYGRRFIMLVLCIPYLIGWGFILGAQHSSMLYVGRLIVGASGGAFCVTAPVYTTEVAQLSVRGVMGCFFQLMIVHGILYGFVVGAYTSPLVVNILCTILPLLLMLFILWIPESPVFLAQLGQPEKSQKALKWLRGENADISAEMNIMIAESKKDEASFKEAFSRKVTLKGLVIAIGLMLLQQLTGINAILFYATSIFMEAGTNLDANVCTIIIGVVQVVATVIAILLIEKAGRKLLLLISAIVMGATTLVMALYFLWLTNEDLGWLPTLAISLFIVGFSLGFGPVPWLIMAELFSEDVKPVCGAFVGTSSWLFAFAVTKLFPVILRAIGPAYTFFIFTIFAILACVFIVFLVPETKNKPLEEIQSMLAGK</sequence>
<gene>
    <name evidence="12" type="primary">LOC111595082</name>
</gene>
<evidence type="ECO:0000256" key="9">
    <source>
        <dbReference type="SAM" id="Phobius"/>
    </source>
</evidence>
<evidence type="ECO:0000256" key="4">
    <source>
        <dbReference type="ARBA" id="ARBA00022989"/>
    </source>
</evidence>
<evidence type="ECO:0000256" key="8">
    <source>
        <dbReference type="RuleBase" id="RU003346"/>
    </source>
</evidence>
<feature type="transmembrane region" description="Helical" evidence="9">
    <location>
        <begin position="162"/>
        <end position="182"/>
    </location>
</feature>
<feature type="transmembrane region" description="Helical" evidence="9">
    <location>
        <begin position="136"/>
        <end position="156"/>
    </location>
</feature>
<feature type="transmembrane region" description="Helical" evidence="9">
    <location>
        <begin position="104"/>
        <end position="124"/>
    </location>
</feature>
<keyword evidence="5 9" id="KW-0472">Membrane</keyword>
<dbReference type="FunFam" id="1.20.1250.20:FF:000055">
    <property type="entry name" value="Facilitated trehalose transporter Tret1-2 homolog"/>
    <property type="match status" value="1"/>
</dbReference>
<dbReference type="OMA" id="WVPPGYI"/>
<keyword evidence="11" id="KW-1185">Reference proteome</keyword>
<dbReference type="InterPro" id="IPR005829">
    <property type="entry name" value="Sugar_transporter_CS"/>
</dbReference>
<keyword evidence="6" id="KW-0325">Glycoprotein</keyword>
<evidence type="ECO:0000313" key="12">
    <source>
        <dbReference type="RefSeq" id="XP_023164409.1"/>
    </source>
</evidence>
<dbReference type="PRINTS" id="PR00171">
    <property type="entry name" value="SUGRTRNSPORT"/>
</dbReference>
<dbReference type="RefSeq" id="XP_023164409.1">
    <property type="nucleotide sequence ID" value="XM_023308641.2"/>
</dbReference>
<dbReference type="GO" id="GO:0051119">
    <property type="term" value="F:sugar transmembrane transporter activity"/>
    <property type="evidence" value="ECO:0007669"/>
    <property type="project" value="InterPro"/>
</dbReference>
<accession>A0A6J1LIL8</accession>
<feature type="transmembrane region" description="Helical" evidence="9">
    <location>
        <begin position="276"/>
        <end position="300"/>
    </location>
</feature>
<dbReference type="PANTHER" id="PTHR48021">
    <property type="match status" value="1"/>
</dbReference>
<dbReference type="AlphaFoldDB" id="A0A6J1LIL8"/>
<dbReference type="KEGG" id="dhe:111595082"/>